<organism evidence="8 9">
    <name type="scientific">Leersia perrieri</name>
    <dbReference type="NCBI Taxonomy" id="77586"/>
    <lineage>
        <taxon>Eukaryota</taxon>
        <taxon>Viridiplantae</taxon>
        <taxon>Streptophyta</taxon>
        <taxon>Embryophyta</taxon>
        <taxon>Tracheophyta</taxon>
        <taxon>Spermatophyta</taxon>
        <taxon>Magnoliopsida</taxon>
        <taxon>Liliopsida</taxon>
        <taxon>Poales</taxon>
        <taxon>Poaceae</taxon>
        <taxon>BOP clade</taxon>
        <taxon>Oryzoideae</taxon>
        <taxon>Oryzeae</taxon>
        <taxon>Oryzinae</taxon>
        <taxon>Leersia</taxon>
    </lineage>
</organism>
<dbReference type="PROSITE" id="PS51032">
    <property type="entry name" value="AP2_ERF"/>
    <property type="match status" value="1"/>
</dbReference>
<reference evidence="8 9" key="1">
    <citation type="submission" date="2012-08" db="EMBL/GenBank/DDBJ databases">
        <title>Oryza genome evolution.</title>
        <authorList>
            <person name="Wing R.A."/>
        </authorList>
    </citation>
    <scope>NUCLEOTIDE SEQUENCE</scope>
</reference>
<dbReference type="InterPro" id="IPR001471">
    <property type="entry name" value="AP2/ERF_dom"/>
</dbReference>
<dbReference type="InterPro" id="IPR036955">
    <property type="entry name" value="AP2/ERF_dom_sf"/>
</dbReference>
<dbReference type="SUPFAM" id="SSF54171">
    <property type="entry name" value="DNA-binding domain"/>
    <property type="match status" value="1"/>
</dbReference>
<dbReference type="eggNOG" id="ENOG502QV26">
    <property type="taxonomic scope" value="Eukaryota"/>
</dbReference>
<evidence type="ECO:0000256" key="2">
    <source>
        <dbReference type="ARBA" id="ARBA00023015"/>
    </source>
</evidence>
<evidence type="ECO:0000256" key="3">
    <source>
        <dbReference type="ARBA" id="ARBA00023125"/>
    </source>
</evidence>
<sequence>MCGGAILAEFIPPPSRAAAASKRVTAGHLWPAGCKNAGAGKSSKKQRHQRSFADIDDFEAAFEQFDDDFDLDDVDDDEVDFVFTSKSPVAAGYDEGKTARTAARKKKKGRRHFRGIRQRPWGKWAAEIRDPHKGTRVWLGTFNTPEEAARAYDVEARRLRGSKAKVNFPTTAAPAAARPRRAAAKKQQQPPAMAGMKRELSPPETAAVPFFAGSFVDLTTTAAVAPPPPASSFTDSFATSESGESLAKKMRTSDDSSEGSVGGGETMGFADDLEFDPFMLFQLPYSDGYESIDSLFAGGDAGSANNNDMSSVNLWSFDEFPIDGSAF</sequence>
<dbReference type="Pfam" id="PF00847">
    <property type="entry name" value="AP2"/>
    <property type="match status" value="1"/>
</dbReference>
<evidence type="ECO:0000256" key="1">
    <source>
        <dbReference type="ARBA" id="ARBA00004123"/>
    </source>
</evidence>
<keyword evidence="3" id="KW-0238">DNA-binding</keyword>
<reference evidence="8" key="3">
    <citation type="submission" date="2015-04" db="UniProtKB">
        <authorList>
            <consortium name="EnsemblPlants"/>
        </authorList>
    </citation>
    <scope>IDENTIFICATION</scope>
</reference>
<evidence type="ECO:0000256" key="5">
    <source>
        <dbReference type="ARBA" id="ARBA00023242"/>
    </source>
</evidence>
<protein>
    <recommendedName>
        <fullName evidence="7">AP2/ERF domain-containing protein</fullName>
    </recommendedName>
</protein>
<feature type="region of interest" description="Disordered" evidence="6">
    <location>
        <begin position="171"/>
        <end position="197"/>
    </location>
</feature>
<dbReference type="PANTHER" id="PTHR31190">
    <property type="entry name" value="DNA-BINDING DOMAIN"/>
    <property type="match status" value="1"/>
</dbReference>
<dbReference type="InterPro" id="IPR016177">
    <property type="entry name" value="DNA-bd_dom_sf"/>
</dbReference>
<dbReference type="PANTHER" id="PTHR31190:SF194">
    <property type="entry name" value="AP2 DOMAIN CONTAINING PROTEIN"/>
    <property type="match status" value="1"/>
</dbReference>
<dbReference type="Proteomes" id="UP000032180">
    <property type="component" value="Chromosome 3"/>
</dbReference>
<evidence type="ECO:0000313" key="9">
    <source>
        <dbReference type="Proteomes" id="UP000032180"/>
    </source>
</evidence>
<keyword evidence="2" id="KW-0805">Transcription regulation</keyword>
<evidence type="ECO:0000256" key="4">
    <source>
        <dbReference type="ARBA" id="ARBA00023163"/>
    </source>
</evidence>
<dbReference type="FunFam" id="3.30.730.10:FF:000001">
    <property type="entry name" value="Ethylene-responsive transcription factor 2"/>
    <property type="match status" value="1"/>
</dbReference>
<name>A0A0D9VQC2_9ORYZ</name>
<reference evidence="9" key="2">
    <citation type="submission" date="2013-12" db="EMBL/GenBank/DDBJ databases">
        <authorList>
            <person name="Yu Y."/>
            <person name="Lee S."/>
            <person name="de Baynast K."/>
            <person name="Wissotski M."/>
            <person name="Liu L."/>
            <person name="Talag J."/>
            <person name="Goicoechea J."/>
            <person name="Angelova A."/>
            <person name="Jetty R."/>
            <person name="Kudrna D."/>
            <person name="Golser W."/>
            <person name="Rivera L."/>
            <person name="Zhang J."/>
            <person name="Wing R."/>
        </authorList>
    </citation>
    <scope>NUCLEOTIDE SEQUENCE</scope>
</reference>
<dbReference type="SMART" id="SM00380">
    <property type="entry name" value="AP2"/>
    <property type="match status" value="1"/>
</dbReference>
<keyword evidence="9" id="KW-1185">Reference proteome</keyword>
<dbReference type="STRING" id="77586.A0A0D9VQC2"/>
<dbReference type="Gene3D" id="3.30.730.10">
    <property type="entry name" value="AP2/ERF domain"/>
    <property type="match status" value="1"/>
</dbReference>
<feature type="domain" description="AP2/ERF" evidence="7">
    <location>
        <begin position="112"/>
        <end position="169"/>
    </location>
</feature>
<comment type="subcellular location">
    <subcellularLocation>
        <location evidence="1">Nucleus</location>
    </subcellularLocation>
</comment>
<dbReference type="GO" id="GO:0009873">
    <property type="term" value="P:ethylene-activated signaling pathway"/>
    <property type="evidence" value="ECO:0007669"/>
    <property type="project" value="InterPro"/>
</dbReference>
<dbReference type="AlphaFoldDB" id="A0A0D9VQC2"/>
<evidence type="ECO:0000313" key="8">
    <source>
        <dbReference type="EnsemblPlants" id="LPERR03G05400.1"/>
    </source>
</evidence>
<proteinExistence type="predicted"/>
<dbReference type="PRINTS" id="PR00367">
    <property type="entry name" value="ETHRSPELEMNT"/>
</dbReference>
<evidence type="ECO:0000256" key="6">
    <source>
        <dbReference type="SAM" id="MobiDB-lite"/>
    </source>
</evidence>
<keyword evidence="5" id="KW-0539">Nucleus</keyword>
<dbReference type="Gramene" id="LPERR03G05400.1">
    <property type="protein sequence ID" value="LPERR03G05400.1"/>
    <property type="gene ID" value="LPERR03G05400"/>
</dbReference>
<accession>A0A0D9VQC2</accession>
<dbReference type="InterPro" id="IPR044808">
    <property type="entry name" value="ERF_plant"/>
</dbReference>
<dbReference type="EnsemblPlants" id="LPERR03G05400.1">
    <property type="protein sequence ID" value="LPERR03G05400.1"/>
    <property type="gene ID" value="LPERR03G05400"/>
</dbReference>
<evidence type="ECO:0000259" key="7">
    <source>
        <dbReference type="PROSITE" id="PS51032"/>
    </source>
</evidence>
<dbReference type="HOGENOM" id="CLU_054468_0_1_1"/>
<dbReference type="GO" id="GO:0005634">
    <property type="term" value="C:nucleus"/>
    <property type="evidence" value="ECO:0007669"/>
    <property type="project" value="UniProtKB-SubCell"/>
</dbReference>
<dbReference type="GO" id="GO:0003700">
    <property type="term" value="F:DNA-binding transcription factor activity"/>
    <property type="evidence" value="ECO:0007669"/>
    <property type="project" value="InterPro"/>
</dbReference>
<keyword evidence="4" id="KW-0804">Transcription</keyword>
<dbReference type="CDD" id="cd00018">
    <property type="entry name" value="AP2"/>
    <property type="match status" value="1"/>
</dbReference>
<feature type="region of interest" description="Disordered" evidence="6">
    <location>
        <begin position="244"/>
        <end position="264"/>
    </location>
</feature>
<dbReference type="GO" id="GO:0003677">
    <property type="term" value="F:DNA binding"/>
    <property type="evidence" value="ECO:0007669"/>
    <property type="project" value="UniProtKB-KW"/>
</dbReference>